<comment type="caution">
    <text evidence="2">The sequence shown here is derived from an EMBL/GenBank/DDBJ whole genome shotgun (WGS) entry which is preliminary data.</text>
</comment>
<feature type="transmembrane region" description="Helical" evidence="1">
    <location>
        <begin position="34"/>
        <end position="57"/>
    </location>
</feature>
<protein>
    <submittedName>
        <fullName evidence="2">Uncharacterized protein</fullName>
    </submittedName>
</protein>
<gene>
    <name evidence="2" type="ORF">JEODO184_00544</name>
</gene>
<proteinExistence type="predicted"/>
<feature type="transmembrane region" description="Helical" evidence="1">
    <location>
        <begin position="7"/>
        <end position="28"/>
    </location>
</feature>
<organism evidence="2 3">
    <name type="scientific">Jeotgalicoccus meleagridis</name>
    <dbReference type="NCBI Taxonomy" id="2759181"/>
    <lineage>
        <taxon>Bacteria</taxon>
        <taxon>Bacillati</taxon>
        <taxon>Bacillota</taxon>
        <taxon>Bacilli</taxon>
        <taxon>Bacillales</taxon>
        <taxon>Staphylococcaceae</taxon>
        <taxon>Jeotgalicoccus</taxon>
    </lineage>
</organism>
<evidence type="ECO:0000256" key="1">
    <source>
        <dbReference type="SAM" id="Phobius"/>
    </source>
</evidence>
<dbReference type="Proteomes" id="UP000589351">
    <property type="component" value="Unassembled WGS sequence"/>
</dbReference>
<dbReference type="RefSeq" id="WP_185125092.1">
    <property type="nucleotide sequence ID" value="NZ_CAJEWD010000004.1"/>
</dbReference>
<accession>A0A6V7R8X0</accession>
<dbReference type="EMBL" id="CAJEWD010000004">
    <property type="protein sequence ID" value="CAD2073726.1"/>
    <property type="molecule type" value="Genomic_DNA"/>
</dbReference>
<reference evidence="2 3" key="1">
    <citation type="submission" date="2020-07" db="EMBL/GenBank/DDBJ databases">
        <authorList>
            <person name="Criscuolo A."/>
        </authorList>
    </citation>
    <scope>NUCLEOTIDE SEQUENCE [LARGE SCALE GENOMIC DNA]</scope>
    <source>
        <strain evidence="2">CIP111649</strain>
    </source>
</reference>
<evidence type="ECO:0000313" key="3">
    <source>
        <dbReference type="Proteomes" id="UP000589351"/>
    </source>
</evidence>
<keyword evidence="1" id="KW-0812">Transmembrane</keyword>
<keyword evidence="1" id="KW-1133">Transmembrane helix</keyword>
<sequence length="69" mass="8018">MKKNHVFIYAFALTLFTAGIIFSTMATYTEISPLSLTMIAIFMVIIFISYVFALLAYRKRTLKNQEENR</sequence>
<dbReference type="AlphaFoldDB" id="A0A6V7R8X0"/>
<name>A0A6V7R8X0_9STAP</name>
<keyword evidence="3" id="KW-1185">Reference proteome</keyword>
<evidence type="ECO:0000313" key="2">
    <source>
        <dbReference type="EMBL" id="CAD2073726.1"/>
    </source>
</evidence>
<keyword evidence="1" id="KW-0472">Membrane</keyword>